<dbReference type="OrthoDB" id="1902922at2759"/>
<sequence>EAGTMPLKESYVIWNNKGGVGKTTLTFHMATRYASRNPGVNVLVIDLCPQANVSMALLSSPNHQGSGHLSSLYRENKTISFYLQSSTEMGPVVDANRFLTRVSEFNNQVPGNLFLLCGDMYLELIGRHLEHLRAGYAVPRHNPWLIVTTSIRSFIEGSEGKITGVTQNEDESVEWVVFIDTNPAFSVYTEIALAAGNKLIIPINADDFSIEAVRAMLDLVYDIHPEEEEGAEENFAAYRQYMFSNKARKFELRLPQIHLMINNRVTQKNTRSTTAFEAMGAENLKVLYRAYQQHQRDKMCFSPHEGEIADIEAFKRQYFEDVQDFHTTAILSLHSGCPLQGLTGKVSLSEGTKAKVEKRLLPPYLESLDKLVQKL</sequence>
<dbReference type="PANTHER" id="PTHR13696">
    <property type="entry name" value="P-LOOP CONTAINING NUCLEOSIDE TRIPHOSPHATE HYDROLASE"/>
    <property type="match status" value="1"/>
</dbReference>
<evidence type="ECO:0000313" key="3">
    <source>
        <dbReference type="Proteomes" id="UP001163046"/>
    </source>
</evidence>
<feature type="domain" description="AAA" evidence="1">
    <location>
        <begin position="12"/>
        <end position="100"/>
    </location>
</feature>
<dbReference type="SUPFAM" id="SSF52540">
    <property type="entry name" value="P-loop containing nucleoside triphosphate hydrolases"/>
    <property type="match status" value="1"/>
</dbReference>
<dbReference type="Proteomes" id="UP001163046">
    <property type="component" value="Unassembled WGS sequence"/>
</dbReference>
<dbReference type="InterPro" id="IPR027417">
    <property type="entry name" value="P-loop_NTPase"/>
</dbReference>
<protein>
    <recommendedName>
        <fullName evidence="1">AAA domain-containing protein</fullName>
    </recommendedName>
</protein>
<dbReference type="InterPro" id="IPR025669">
    <property type="entry name" value="AAA_dom"/>
</dbReference>
<feature type="domain" description="AAA" evidence="1">
    <location>
        <begin position="176"/>
        <end position="225"/>
    </location>
</feature>
<dbReference type="Gene3D" id="3.40.50.300">
    <property type="entry name" value="P-loop containing nucleotide triphosphate hydrolases"/>
    <property type="match status" value="1"/>
</dbReference>
<evidence type="ECO:0000259" key="1">
    <source>
        <dbReference type="Pfam" id="PF13614"/>
    </source>
</evidence>
<comment type="caution">
    <text evidence="2">The sequence shown here is derived from an EMBL/GenBank/DDBJ whole genome shotgun (WGS) entry which is preliminary data.</text>
</comment>
<feature type="non-terminal residue" evidence="2">
    <location>
        <position position="1"/>
    </location>
</feature>
<accession>A0A9W9Y9T8</accession>
<gene>
    <name evidence="2" type="ORF">OS493_039192</name>
</gene>
<reference evidence="2" key="1">
    <citation type="submission" date="2023-01" db="EMBL/GenBank/DDBJ databases">
        <title>Genome assembly of the deep-sea coral Lophelia pertusa.</title>
        <authorList>
            <person name="Herrera S."/>
            <person name="Cordes E."/>
        </authorList>
    </citation>
    <scope>NUCLEOTIDE SEQUENCE</scope>
    <source>
        <strain evidence="2">USNM1676648</strain>
        <tissue evidence="2">Polyp</tissue>
    </source>
</reference>
<proteinExistence type="predicted"/>
<name>A0A9W9Y9T8_9CNID</name>
<keyword evidence="3" id="KW-1185">Reference proteome</keyword>
<dbReference type="AlphaFoldDB" id="A0A9W9Y9T8"/>
<dbReference type="Pfam" id="PF13614">
    <property type="entry name" value="AAA_31"/>
    <property type="match status" value="2"/>
</dbReference>
<organism evidence="2 3">
    <name type="scientific">Desmophyllum pertusum</name>
    <dbReference type="NCBI Taxonomy" id="174260"/>
    <lineage>
        <taxon>Eukaryota</taxon>
        <taxon>Metazoa</taxon>
        <taxon>Cnidaria</taxon>
        <taxon>Anthozoa</taxon>
        <taxon>Hexacorallia</taxon>
        <taxon>Scleractinia</taxon>
        <taxon>Caryophylliina</taxon>
        <taxon>Caryophylliidae</taxon>
        <taxon>Desmophyllum</taxon>
    </lineage>
</organism>
<dbReference type="PANTHER" id="PTHR13696:SF99">
    <property type="entry name" value="COBYRINIC ACID AC-DIAMIDE SYNTHASE"/>
    <property type="match status" value="1"/>
</dbReference>
<dbReference type="InterPro" id="IPR050678">
    <property type="entry name" value="DNA_Partitioning_ATPase"/>
</dbReference>
<evidence type="ECO:0000313" key="2">
    <source>
        <dbReference type="EMBL" id="KAJ7314701.1"/>
    </source>
</evidence>
<dbReference type="CDD" id="cd02042">
    <property type="entry name" value="ParAB_family"/>
    <property type="match status" value="1"/>
</dbReference>
<dbReference type="EMBL" id="MU827940">
    <property type="protein sequence ID" value="KAJ7314701.1"/>
    <property type="molecule type" value="Genomic_DNA"/>
</dbReference>